<dbReference type="EMBL" id="MFIA01000014">
    <property type="protein sequence ID" value="OGF82824.1"/>
    <property type="molecule type" value="Genomic_DNA"/>
</dbReference>
<protein>
    <submittedName>
        <fullName evidence="1">Uncharacterized protein</fullName>
    </submittedName>
</protein>
<dbReference type="Proteomes" id="UP000178046">
    <property type="component" value="Unassembled WGS sequence"/>
</dbReference>
<evidence type="ECO:0000313" key="1">
    <source>
        <dbReference type="EMBL" id="OGF82824.1"/>
    </source>
</evidence>
<organism evidence="1 2">
    <name type="scientific">Candidatus Giovannonibacteria bacterium RIFCSPLOWO2_01_FULL_44_16</name>
    <dbReference type="NCBI Taxonomy" id="1798348"/>
    <lineage>
        <taxon>Bacteria</taxon>
        <taxon>Candidatus Giovannoniibacteriota</taxon>
    </lineage>
</organism>
<evidence type="ECO:0000313" key="2">
    <source>
        <dbReference type="Proteomes" id="UP000178046"/>
    </source>
</evidence>
<comment type="caution">
    <text evidence="1">The sequence shown here is derived from an EMBL/GenBank/DDBJ whole genome shotgun (WGS) entry which is preliminary data.</text>
</comment>
<dbReference type="AlphaFoldDB" id="A0A1F5X4K2"/>
<proteinExistence type="predicted"/>
<gene>
    <name evidence="1" type="ORF">A2924_01335</name>
</gene>
<accession>A0A1F5X4K2</accession>
<name>A0A1F5X4K2_9BACT</name>
<reference evidence="1 2" key="1">
    <citation type="journal article" date="2016" name="Nat. Commun.">
        <title>Thousands of microbial genomes shed light on interconnected biogeochemical processes in an aquifer system.</title>
        <authorList>
            <person name="Anantharaman K."/>
            <person name="Brown C.T."/>
            <person name="Hug L.A."/>
            <person name="Sharon I."/>
            <person name="Castelle C.J."/>
            <person name="Probst A.J."/>
            <person name="Thomas B.C."/>
            <person name="Singh A."/>
            <person name="Wilkins M.J."/>
            <person name="Karaoz U."/>
            <person name="Brodie E.L."/>
            <person name="Williams K.H."/>
            <person name="Hubbard S.S."/>
            <person name="Banfield J.F."/>
        </authorList>
    </citation>
    <scope>NUCLEOTIDE SEQUENCE [LARGE SCALE GENOMIC DNA]</scope>
</reference>
<sequence>MKIRSIKNFISDAFLNWLTKLKEIAMKGRKNAIKFADAVLCYVEGWAYFTTQELTKQRGDAWSRAPYEHNAGGPYKPCWHNESEHLKKRGGKMCQERCCKEDWNSDGTPKWQIVEVTYDGPFQTPEDLFPPNSHFSVESINAGRAPWLTHTKTESILINAGTTLKDFVKLIGESGGEIHQVRVV</sequence>